<dbReference type="HAMAP" id="MF_00451">
    <property type="entry name" value="NDP_kinase"/>
    <property type="match status" value="1"/>
</dbReference>
<reference evidence="16 17" key="1">
    <citation type="submission" date="2017-02" db="EMBL/GenBank/DDBJ databases">
        <authorList>
            <person name="Peterson S.W."/>
        </authorList>
    </citation>
    <scope>NUCLEOTIDE SEQUENCE [LARGE SCALE GENOMIC DNA]</scope>
    <source>
        <strain evidence="16 17">ATCC 700028</strain>
    </source>
</reference>
<keyword evidence="5 12" id="KW-0808">Transferase</keyword>
<dbReference type="InterPro" id="IPR034907">
    <property type="entry name" value="NDK-like_dom"/>
</dbReference>
<keyword evidence="17" id="KW-1185">Reference proteome</keyword>
<dbReference type="PRINTS" id="PR01243">
    <property type="entry name" value="NUCDPKINASE"/>
</dbReference>
<name>A0A1T4N9H0_9FUSO</name>
<protein>
    <recommendedName>
        <fullName evidence="4 12">Nucleoside diphosphate kinase</fullName>
        <shortName evidence="12">NDK</shortName>
        <shortName evidence="12">NDP kinase</shortName>
        <ecNumber evidence="3 12">2.7.4.6</ecNumber>
    </recommendedName>
    <alternativeName>
        <fullName evidence="12">Nucleoside-2-P kinase</fullName>
    </alternativeName>
</protein>
<dbReference type="GO" id="GO:0005524">
    <property type="term" value="F:ATP binding"/>
    <property type="evidence" value="ECO:0007669"/>
    <property type="project" value="UniProtKB-UniRule"/>
</dbReference>
<evidence type="ECO:0000256" key="5">
    <source>
        <dbReference type="ARBA" id="ARBA00022679"/>
    </source>
</evidence>
<feature type="binding site" evidence="12 13">
    <location>
        <position position="103"/>
    </location>
    <ligand>
        <name>ATP</name>
        <dbReference type="ChEBI" id="CHEBI:30616"/>
    </ligand>
</feature>
<comment type="catalytic activity">
    <reaction evidence="12">
        <text>a ribonucleoside 5'-diphosphate + ATP = a ribonucleoside 5'-triphosphate + ADP</text>
        <dbReference type="Rhea" id="RHEA:18113"/>
        <dbReference type="ChEBI" id="CHEBI:30616"/>
        <dbReference type="ChEBI" id="CHEBI:57930"/>
        <dbReference type="ChEBI" id="CHEBI:61557"/>
        <dbReference type="ChEBI" id="CHEBI:456216"/>
        <dbReference type="EC" id="2.7.4.6"/>
    </reaction>
</comment>
<feature type="binding site" evidence="12 13">
    <location>
        <position position="92"/>
    </location>
    <ligand>
        <name>ATP</name>
        <dbReference type="ChEBI" id="CHEBI:30616"/>
    </ligand>
</feature>
<dbReference type="PROSITE" id="PS51374">
    <property type="entry name" value="NDPK_LIKE"/>
    <property type="match status" value="1"/>
</dbReference>
<evidence type="ECO:0000256" key="8">
    <source>
        <dbReference type="ARBA" id="ARBA00022777"/>
    </source>
</evidence>
<dbReference type="InterPro" id="IPR036850">
    <property type="entry name" value="NDK-like_dom_sf"/>
</dbReference>
<dbReference type="SMART" id="SM00562">
    <property type="entry name" value="NDK"/>
    <property type="match status" value="1"/>
</dbReference>
<dbReference type="EMBL" id="FUWX01000010">
    <property type="protein sequence ID" value="SJZ75879.1"/>
    <property type="molecule type" value="Genomic_DNA"/>
</dbReference>
<dbReference type="Proteomes" id="UP000191153">
    <property type="component" value="Unassembled WGS sequence"/>
</dbReference>
<feature type="binding site" evidence="12 13">
    <location>
        <position position="58"/>
    </location>
    <ligand>
        <name>ATP</name>
        <dbReference type="ChEBI" id="CHEBI:30616"/>
    </ligand>
</feature>
<evidence type="ECO:0000256" key="4">
    <source>
        <dbReference type="ARBA" id="ARBA00017632"/>
    </source>
</evidence>
<dbReference type="EC" id="2.7.4.6" evidence="3 12"/>
<sequence length="133" mass="15055">MLEKTLLIIKPDGVKRKLIGEIIKRVENKNLNIIEMKMERVTLAKAEAHYEVHKEKPFYKGLIEFITSGPVVLMVVEGENAIEIIRHLAGETSPTKALPGTIRGDFSLDILENVVHTSDSKENADKEIKNFFK</sequence>
<evidence type="ECO:0000256" key="12">
    <source>
        <dbReference type="HAMAP-Rule" id="MF_00451"/>
    </source>
</evidence>
<dbReference type="STRING" id="180163.SAMN02745174_01471"/>
<keyword evidence="8 12" id="KW-0418">Kinase</keyword>
<evidence type="ECO:0000259" key="15">
    <source>
        <dbReference type="SMART" id="SM00562"/>
    </source>
</evidence>
<keyword evidence="9 12" id="KW-0067">ATP-binding</keyword>
<comment type="function">
    <text evidence="12">Major role in the synthesis of nucleoside triphosphates other than ATP. The ATP gamma phosphate is transferred to the NDP beta phosphate via a ping-pong mechanism, using a phosphorylated active-site intermediate.</text>
</comment>
<dbReference type="InterPro" id="IPR001564">
    <property type="entry name" value="Nucleoside_diP_kinase"/>
</dbReference>
<evidence type="ECO:0000313" key="16">
    <source>
        <dbReference type="EMBL" id="SJZ75879.1"/>
    </source>
</evidence>
<evidence type="ECO:0000313" key="17">
    <source>
        <dbReference type="Proteomes" id="UP000191153"/>
    </source>
</evidence>
<evidence type="ECO:0000256" key="9">
    <source>
        <dbReference type="ARBA" id="ARBA00022840"/>
    </source>
</evidence>
<comment type="similarity">
    <text evidence="2 12 13 14">Belongs to the NDK family.</text>
</comment>
<evidence type="ECO:0000256" key="3">
    <source>
        <dbReference type="ARBA" id="ARBA00012966"/>
    </source>
</evidence>
<dbReference type="Gene3D" id="3.30.70.141">
    <property type="entry name" value="Nucleoside diphosphate kinase-like domain"/>
    <property type="match status" value="1"/>
</dbReference>
<evidence type="ECO:0000256" key="2">
    <source>
        <dbReference type="ARBA" id="ARBA00008142"/>
    </source>
</evidence>
<dbReference type="FunFam" id="3.30.70.141:FF:000003">
    <property type="entry name" value="Nucleoside diphosphate kinase"/>
    <property type="match status" value="1"/>
</dbReference>
<dbReference type="GO" id="GO:0006241">
    <property type="term" value="P:CTP biosynthetic process"/>
    <property type="evidence" value="ECO:0007669"/>
    <property type="project" value="UniProtKB-UniRule"/>
</dbReference>
<keyword evidence="12" id="KW-0597">Phosphoprotein</keyword>
<keyword evidence="11 12" id="KW-0546">Nucleotide metabolism</keyword>
<evidence type="ECO:0000256" key="6">
    <source>
        <dbReference type="ARBA" id="ARBA00022723"/>
    </source>
</evidence>
<comment type="catalytic activity">
    <reaction evidence="12">
        <text>a 2'-deoxyribonucleoside 5'-diphosphate + ATP = a 2'-deoxyribonucleoside 5'-triphosphate + ADP</text>
        <dbReference type="Rhea" id="RHEA:44640"/>
        <dbReference type="ChEBI" id="CHEBI:30616"/>
        <dbReference type="ChEBI" id="CHEBI:61560"/>
        <dbReference type="ChEBI" id="CHEBI:73316"/>
        <dbReference type="ChEBI" id="CHEBI:456216"/>
        <dbReference type="EC" id="2.7.4.6"/>
    </reaction>
</comment>
<dbReference type="GO" id="GO:0006183">
    <property type="term" value="P:GTP biosynthetic process"/>
    <property type="evidence" value="ECO:0007669"/>
    <property type="project" value="UniProtKB-UniRule"/>
</dbReference>
<dbReference type="GO" id="GO:0046872">
    <property type="term" value="F:metal ion binding"/>
    <property type="evidence" value="ECO:0007669"/>
    <property type="project" value="UniProtKB-KW"/>
</dbReference>
<dbReference type="OrthoDB" id="9801161at2"/>
<dbReference type="SUPFAM" id="SSF54919">
    <property type="entry name" value="Nucleoside diphosphate kinase, NDK"/>
    <property type="match status" value="1"/>
</dbReference>
<keyword evidence="7 12" id="KW-0547">Nucleotide-binding</keyword>
<proteinExistence type="inferred from homology"/>
<dbReference type="CDD" id="cd04413">
    <property type="entry name" value="NDPk_I"/>
    <property type="match status" value="1"/>
</dbReference>
<evidence type="ECO:0000256" key="7">
    <source>
        <dbReference type="ARBA" id="ARBA00022741"/>
    </source>
</evidence>
<keyword evidence="12" id="KW-0963">Cytoplasm</keyword>
<evidence type="ECO:0000256" key="10">
    <source>
        <dbReference type="ARBA" id="ARBA00022842"/>
    </source>
</evidence>
<feature type="binding site" evidence="12 13">
    <location>
        <position position="86"/>
    </location>
    <ligand>
        <name>ATP</name>
        <dbReference type="ChEBI" id="CHEBI:30616"/>
    </ligand>
</feature>
<feature type="active site" description="Pros-phosphohistidine intermediate" evidence="12 13">
    <location>
        <position position="116"/>
    </location>
</feature>
<accession>A0A1T4N9H0</accession>
<evidence type="ECO:0000256" key="13">
    <source>
        <dbReference type="PROSITE-ProRule" id="PRU00706"/>
    </source>
</evidence>
<feature type="binding site" evidence="12 13">
    <location>
        <position position="113"/>
    </location>
    <ligand>
        <name>ATP</name>
        <dbReference type="ChEBI" id="CHEBI:30616"/>
    </ligand>
</feature>
<dbReference type="GO" id="GO:0006228">
    <property type="term" value="P:UTP biosynthetic process"/>
    <property type="evidence" value="ECO:0007669"/>
    <property type="project" value="UniProtKB-UniRule"/>
</dbReference>
<dbReference type="GO" id="GO:0005737">
    <property type="term" value="C:cytoplasm"/>
    <property type="evidence" value="ECO:0007669"/>
    <property type="project" value="UniProtKB-SubCell"/>
</dbReference>
<gene>
    <name evidence="12" type="primary">ndk</name>
    <name evidence="16" type="ORF">SAMN02745174_01471</name>
</gene>
<feature type="domain" description="Nucleoside diphosphate kinase-like" evidence="15">
    <location>
        <begin position="2"/>
        <end position="133"/>
    </location>
</feature>
<dbReference type="GO" id="GO:0004550">
    <property type="term" value="F:nucleoside diphosphate kinase activity"/>
    <property type="evidence" value="ECO:0007669"/>
    <property type="project" value="UniProtKB-UniRule"/>
</dbReference>
<dbReference type="AlphaFoldDB" id="A0A1T4N9H0"/>
<evidence type="ECO:0000256" key="11">
    <source>
        <dbReference type="ARBA" id="ARBA00023080"/>
    </source>
</evidence>
<evidence type="ECO:0000256" key="14">
    <source>
        <dbReference type="RuleBase" id="RU004011"/>
    </source>
</evidence>
<organism evidence="16 17">
    <name type="scientific">Cetobacterium ceti</name>
    <dbReference type="NCBI Taxonomy" id="180163"/>
    <lineage>
        <taxon>Bacteria</taxon>
        <taxon>Fusobacteriati</taxon>
        <taxon>Fusobacteriota</taxon>
        <taxon>Fusobacteriia</taxon>
        <taxon>Fusobacteriales</taxon>
        <taxon>Fusobacteriaceae</taxon>
        <taxon>Cetobacterium</taxon>
    </lineage>
</organism>
<evidence type="ECO:0000256" key="1">
    <source>
        <dbReference type="ARBA" id="ARBA00001946"/>
    </source>
</evidence>
<dbReference type="NCBIfam" id="NF001908">
    <property type="entry name" value="PRK00668.1"/>
    <property type="match status" value="1"/>
</dbReference>
<keyword evidence="6 12" id="KW-0479">Metal-binding</keyword>
<dbReference type="Pfam" id="PF00334">
    <property type="entry name" value="NDK"/>
    <property type="match status" value="1"/>
</dbReference>
<dbReference type="PANTHER" id="PTHR11349">
    <property type="entry name" value="NUCLEOSIDE DIPHOSPHATE KINASE"/>
    <property type="match status" value="1"/>
</dbReference>
<keyword evidence="10 12" id="KW-0460">Magnesium</keyword>
<comment type="subunit">
    <text evidence="12">Homotetramer.</text>
</comment>
<dbReference type="RefSeq" id="WP_078693961.1">
    <property type="nucleotide sequence ID" value="NZ_FUWX01000010.1"/>
</dbReference>
<comment type="cofactor">
    <cofactor evidence="1 12">
        <name>Mg(2+)</name>
        <dbReference type="ChEBI" id="CHEBI:18420"/>
    </cofactor>
</comment>
<feature type="binding site" evidence="12 13">
    <location>
        <position position="10"/>
    </location>
    <ligand>
        <name>ATP</name>
        <dbReference type="ChEBI" id="CHEBI:30616"/>
    </ligand>
</feature>
<comment type="subcellular location">
    <subcellularLocation>
        <location evidence="12">Cytoplasm</location>
    </subcellularLocation>
</comment>